<protein>
    <submittedName>
        <fullName evidence="1">Uncharacterized protein</fullName>
    </submittedName>
</protein>
<gene>
    <name evidence="1" type="ORF">WA026_015347</name>
</gene>
<sequence length="83" mass="9231">MPLLPFSSNASHEKKEKIKINAYANDHEAGLRGLVGRTPDFVAIGLSRNDRVAQSEDVHSEITVGLLESLRLFFHFRVPASQT</sequence>
<organism evidence="1 2">
    <name type="scientific">Henosepilachna vigintioctopunctata</name>
    <dbReference type="NCBI Taxonomy" id="420089"/>
    <lineage>
        <taxon>Eukaryota</taxon>
        <taxon>Metazoa</taxon>
        <taxon>Ecdysozoa</taxon>
        <taxon>Arthropoda</taxon>
        <taxon>Hexapoda</taxon>
        <taxon>Insecta</taxon>
        <taxon>Pterygota</taxon>
        <taxon>Neoptera</taxon>
        <taxon>Endopterygota</taxon>
        <taxon>Coleoptera</taxon>
        <taxon>Polyphaga</taxon>
        <taxon>Cucujiformia</taxon>
        <taxon>Coccinelloidea</taxon>
        <taxon>Coccinellidae</taxon>
        <taxon>Epilachninae</taxon>
        <taxon>Epilachnini</taxon>
        <taxon>Henosepilachna</taxon>
    </lineage>
</organism>
<dbReference type="EMBL" id="JARQZJ010000068">
    <property type="protein sequence ID" value="KAK9881233.1"/>
    <property type="molecule type" value="Genomic_DNA"/>
</dbReference>
<accession>A0AAW1UJ41</accession>
<evidence type="ECO:0000313" key="1">
    <source>
        <dbReference type="EMBL" id="KAK9881233.1"/>
    </source>
</evidence>
<dbReference type="AlphaFoldDB" id="A0AAW1UJ41"/>
<proteinExistence type="predicted"/>
<reference evidence="1 2" key="1">
    <citation type="submission" date="2023-03" db="EMBL/GenBank/DDBJ databases">
        <title>Genome insight into feeding habits of ladybird beetles.</title>
        <authorList>
            <person name="Li H.-S."/>
            <person name="Huang Y.-H."/>
            <person name="Pang H."/>
        </authorList>
    </citation>
    <scope>NUCLEOTIDE SEQUENCE [LARGE SCALE GENOMIC DNA]</scope>
    <source>
        <strain evidence="1">SYSU_2023b</strain>
        <tissue evidence="1">Whole body</tissue>
    </source>
</reference>
<keyword evidence="2" id="KW-1185">Reference proteome</keyword>
<comment type="caution">
    <text evidence="1">The sequence shown here is derived from an EMBL/GenBank/DDBJ whole genome shotgun (WGS) entry which is preliminary data.</text>
</comment>
<name>A0AAW1UJ41_9CUCU</name>
<dbReference type="Proteomes" id="UP001431783">
    <property type="component" value="Unassembled WGS sequence"/>
</dbReference>
<evidence type="ECO:0000313" key="2">
    <source>
        <dbReference type="Proteomes" id="UP001431783"/>
    </source>
</evidence>